<evidence type="ECO:0000313" key="9">
    <source>
        <dbReference type="EMBL" id="MBP3951344.1"/>
    </source>
</evidence>
<feature type="transmembrane region" description="Helical" evidence="7">
    <location>
        <begin position="7"/>
        <end position="28"/>
    </location>
</feature>
<dbReference type="AlphaFoldDB" id="A0A941ATC0"/>
<keyword evidence="5 7" id="KW-1133">Transmembrane helix</keyword>
<comment type="subcellular location">
    <subcellularLocation>
        <location evidence="1">Cell membrane</location>
        <topology evidence="1">Multi-pass membrane protein</topology>
    </subcellularLocation>
</comment>
<gene>
    <name evidence="9" type="ORF">J7W16_09375</name>
</gene>
<dbReference type="PANTHER" id="PTHR33932">
    <property type="entry name" value="NA(+)/H(+) ANTIPORTER SUBUNIT B"/>
    <property type="match status" value="1"/>
</dbReference>
<evidence type="ECO:0000313" key="10">
    <source>
        <dbReference type="Proteomes" id="UP000678228"/>
    </source>
</evidence>
<keyword evidence="4 7" id="KW-0812">Transmembrane</keyword>
<protein>
    <submittedName>
        <fullName evidence="9">Na(+)/H(+) antiporter subunit B</fullName>
    </submittedName>
</protein>
<dbReference type="NCBIfam" id="NF009223">
    <property type="entry name" value="PRK12573.1"/>
    <property type="match status" value="1"/>
</dbReference>
<evidence type="ECO:0000256" key="1">
    <source>
        <dbReference type="ARBA" id="ARBA00004651"/>
    </source>
</evidence>
<evidence type="ECO:0000256" key="4">
    <source>
        <dbReference type="ARBA" id="ARBA00022692"/>
    </source>
</evidence>
<proteinExistence type="inferred from homology"/>
<comment type="similarity">
    <text evidence="2">Belongs to the CPA3 antiporters (TC 2.A.63) subunit B family.</text>
</comment>
<feature type="transmembrane region" description="Helical" evidence="7">
    <location>
        <begin position="34"/>
        <end position="56"/>
    </location>
</feature>
<evidence type="ECO:0000259" key="8">
    <source>
        <dbReference type="Pfam" id="PF04039"/>
    </source>
</evidence>
<reference evidence="9" key="1">
    <citation type="submission" date="2021-03" db="EMBL/GenBank/DDBJ databases">
        <title>Bacillus suaedae sp. nov., isolated from Suaeda aralocaspica.</title>
        <authorList>
            <person name="Lei R.F.R."/>
        </authorList>
    </citation>
    <scope>NUCLEOTIDE SEQUENCE</scope>
    <source>
        <strain evidence="9">YZJH907-2</strain>
    </source>
</reference>
<evidence type="ECO:0000256" key="6">
    <source>
        <dbReference type="ARBA" id="ARBA00023136"/>
    </source>
</evidence>
<evidence type="ECO:0000256" key="5">
    <source>
        <dbReference type="ARBA" id="ARBA00022989"/>
    </source>
</evidence>
<dbReference type="InterPro" id="IPR007182">
    <property type="entry name" value="MnhB"/>
</dbReference>
<dbReference type="RefSeq" id="WP_210597029.1">
    <property type="nucleotide sequence ID" value="NZ_JAGKSQ010000003.1"/>
</dbReference>
<organism evidence="9 10">
    <name type="scientific">Halalkalibacter suaedae</name>
    <dbReference type="NCBI Taxonomy" id="2822140"/>
    <lineage>
        <taxon>Bacteria</taxon>
        <taxon>Bacillati</taxon>
        <taxon>Bacillota</taxon>
        <taxon>Bacilli</taxon>
        <taxon>Bacillales</taxon>
        <taxon>Bacillaceae</taxon>
        <taxon>Halalkalibacter</taxon>
    </lineage>
</organism>
<dbReference type="Pfam" id="PF04039">
    <property type="entry name" value="MnhB"/>
    <property type="match status" value="1"/>
</dbReference>
<sequence length="140" mass="15193">MRTNDVILKTVTQLVTFIIIIFSIYVFLSGHHHPGGGFIGGLMTAAAFVLIGLAFDIETVKKIIPIDFKLISATGMLIAVLTGIGSFVFDANFLSHTFDYFHLPLLGETELATAVLFDIGVYLVVIGITLTIIFTIGEDQ</sequence>
<evidence type="ECO:0000256" key="7">
    <source>
        <dbReference type="SAM" id="Phobius"/>
    </source>
</evidence>
<dbReference type="PANTHER" id="PTHR33932:SF4">
    <property type="entry name" value="NA(+)_H(+) ANTIPORTER SUBUNIT B"/>
    <property type="match status" value="1"/>
</dbReference>
<feature type="domain" description="Na+/H+ antiporter MnhB subunit-related protein" evidence="8">
    <location>
        <begin position="7"/>
        <end position="130"/>
    </location>
</feature>
<dbReference type="GO" id="GO:0005886">
    <property type="term" value="C:plasma membrane"/>
    <property type="evidence" value="ECO:0007669"/>
    <property type="project" value="UniProtKB-SubCell"/>
</dbReference>
<feature type="transmembrane region" description="Helical" evidence="7">
    <location>
        <begin position="111"/>
        <end position="136"/>
    </location>
</feature>
<keyword evidence="6 7" id="KW-0472">Membrane</keyword>
<dbReference type="Proteomes" id="UP000678228">
    <property type="component" value="Unassembled WGS sequence"/>
</dbReference>
<name>A0A941ATC0_9BACI</name>
<evidence type="ECO:0000256" key="3">
    <source>
        <dbReference type="ARBA" id="ARBA00022475"/>
    </source>
</evidence>
<keyword evidence="3" id="KW-1003">Cell membrane</keyword>
<dbReference type="EMBL" id="JAGKSQ010000003">
    <property type="protein sequence ID" value="MBP3951344.1"/>
    <property type="molecule type" value="Genomic_DNA"/>
</dbReference>
<dbReference type="InterPro" id="IPR050622">
    <property type="entry name" value="CPA3_antiporter_subunitB"/>
</dbReference>
<feature type="transmembrane region" description="Helical" evidence="7">
    <location>
        <begin position="68"/>
        <end position="91"/>
    </location>
</feature>
<keyword evidence="10" id="KW-1185">Reference proteome</keyword>
<evidence type="ECO:0000256" key="2">
    <source>
        <dbReference type="ARBA" id="ARBA00009425"/>
    </source>
</evidence>
<accession>A0A941ATC0</accession>
<comment type="caution">
    <text evidence="9">The sequence shown here is derived from an EMBL/GenBank/DDBJ whole genome shotgun (WGS) entry which is preliminary data.</text>
</comment>